<dbReference type="KEGG" id="aiq:Azoinq_08675"/>
<evidence type="ECO:0000256" key="2">
    <source>
        <dbReference type="ARBA" id="ARBA00022643"/>
    </source>
</evidence>
<organism evidence="6 7">
    <name type="scientific">Azospira inquinata</name>
    <dbReference type="NCBI Taxonomy" id="2785627"/>
    <lineage>
        <taxon>Bacteria</taxon>
        <taxon>Pseudomonadati</taxon>
        <taxon>Pseudomonadota</taxon>
        <taxon>Betaproteobacteria</taxon>
        <taxon>Rhodocyclales</taxon>
        <taxon>Rhodocyclaceae</taxon>
        <taxon>Azospira</taxon>
    </lineage>
</organism>
<evidence type="ECO:0000256" key="1">
    <source>
        <dbReference type="ARBA" id="ARBA00022630"/>
    </source>
</evidence>
<protein>
    <submittedName>
        <fullName evidence="6">NADPH-dependent oxidoreductase</fullName>
    </submittedName>
</protein>
<proteinExistence type="inferred from homology"/>
<keyword evidence="3 4" id="KW-0560">Oxidoreductase</keyword>
<dbReference type="CDD" id="cd02146">
    <property type="entry name" value="NfsA-like"/>
    <property type="match status" value="1"/>
</dbReference>
<name>A0A975SKE2_9RHOO</name>
<dbReference type="InterPro" id="IPR029479">
    <property type="entry name" value="Nitroreductase"/>
</dbReference>
<evidence type="ECO:0000313" key="7">
    <source>
        <dbReference type="Proteomes" id="UP000683428"/>
    </source>
</evidence>
<keyword evidence="7" id="KW-1185">Reference proteome</keyword>
<dbReference type="EMBL" id="CP064782">
    <property type="protein sequence ID" value="QWT47949.1"/>
    <property type="molecule type" value="Genomic_DNA"/>
</dbReference>
<comment type="similarity">
    <text evidence="4">Belongs to the flavin oxidoreductase frp family.</text>
</comment>
<dbReference type="Proteomes" id="UP000683428">
    <property type="component" value="Chromosome"/>
</dbReference>
<evidence type="ECO:0000313" key="6">
    <source>
        <dbReference type="EMBL" id="QWT47949.1"/>
    </source>
</evidence>
<dbReference type="PANTHER" id="PTHR43425">
    <property type="entry name" value="OXYGEN-INSENSITIVE NADPH NITROREDUCTASE"/>
    <property type="match status" value="1"/>
</dbReference>
<feature type="domain" description="Nitroreductase" evidence="5">
    <location>
        <begin position="10"/>
        <end position="164"/>
    </location>
</feature>
<reference evidence="6" key="1">
    <citation type="submission" date="2020-11" db="EMBL/GenBank/DDBJ databases">
        <title>Azospira inquinata sp. nov.</title>
        <authorList>
            <person name="Moe W.M."/>
            <person name="Mikes M.C."/>
        </authorList>
    </citation>
    <scope>NUCLEOTIDE SEQUENCE</scope>
    <source>
        <strain evidence="6">Azo-3</strain>
    </source>
</reference>
<dbReference type="InterPro" id="IPR016446">
    <property type="entry name" value="Flavin_OxRdtase_Frp"/>
</dbReference>
<dbReference type="GO" id="GO:0016491">
    <property type="term" value="F:oxidoreductase activity"/>
    <property type="evidence" value="ECO:0007669"/>
    <property type="project" value="UniProtKB-KW"/>
</dbReference>
<dbReference type="PANTHER" id="PTHR43425:SF2">
    <property type="entry name" value="OXYGEN-INSENSITIVE NADPH NITROREDUCTASE"/>
    <property type="match status" value="1"/>
</dbReference>
<keyword evidence="2 4" id="KW-0288">FMN</keyword>
<dbReference type="AlphaFoldDB" id="A0A975SKE2"/>
<evidence type="ECO:0000259" key="5">
    <source>
        <dbReference type="Pfam" id="PF00881"/>
    </source>
</evidence>
<keyword evidence="4" id="KW-0521">NADP</keyword>
<gene>
    <name evidence="6" type="ORF">Azoinq_08675</name>
</gene>
<dbReference type="Pfam" id="PF00881">
    <property type="entry name" value="Nitroreductase"/>
    <property type="match status" value="1"/>
</dbReference>
<evidence type="ECO:0000256" key="3">
    <source>
        <dbReference type="ARBA" id="ARBA00023002"/>
    </source>
</evidence>
<sequence length="246" mass="26693">MNATMELLHSHRSDRDFSTAPISDLSLDAIVEAAHRAPTSMNGQQVSLVVVRAPEKRARLAEIAGGQPWIATAPVFIVVLMDFYKTRVGVEVAGEKQLIHESLEGYTVGAVDGGIALGTLMTAARSLGLGVVPIGGFRRDPQAVIDLLELPPLTFPLAGVAIGHVNTPATQKPRLPTSSFRHDESYQAQALAPAILAYDRNLLDYWREIGRNDGLSWSKNTAAAYKQVYFPLTYPVAKKQGFSNDK</sequence>
<accession>A0A975SKE2</accession>
<dbReference type="PIRSF" id="PIRSF005426">
    <property type="entry name" value="Frp"/>
    <property type="match status" value="1"/>
</dbReference>
<evidence type="ECO:0000256" key="4">
    <source>
        <dbReference type="PIRNR" id="PIRNR005426"/>
    </source>
</evidence>
<keyword evidence="1 4" id="KW-0285">Flavoprotein</keyword>
<dbReference type="RefSeq" id="WP_216129963.1">
    <property type="nucleotide sequence ID" value="NZ_CP064782.1"/>
</dbReference>